<evidence type="ECO:0000313" key="5">
    <source>
        <dbReference type="EMBL" id="MBV6547188.1"/>
    </source>
</evidence>
<dbReference type="EMBL" id="JABULY010000002">
    <property type="protein sequence ID" value="MBV6531629.1"/>
    <property type="molecule type" value="Genomic_DNA"/>
</dbReference>
<dbReference type="InterPro" id="IPR027065">
    <property type="entry name" value="Lon_Prtase"/>
</dbReference>
<gene>
    <name evidence="4" type="ORF">HT657_05695</name>
    <name evidence="5" type="ORF">HT672_07855</name>
</gene>
<dbReference type="PROSITE" id="PS51786">
    <property type="entry name" value="LON_PROTEOLYTIC"/>
    <property type="match status" value="1"/>
</dbReference>
<dbReference type="GO" id="GO:0004252">
    <property type="term" value="F:serine-type endopeptidase activity"/>
    <property type="evidence" value="ECO:0007669"/>
    <property type="project" value="UniProtKB-UniRule"/>
</dbReference>
<keyword evidence="2" id="KW-0378">Hydrolase</keyword>
<evidence type="ECO:0000256" key="1">
    <source>
        <dbReference type="ARBA" id="ARBA00022670"/>
    </source>
</evidence>
<dbReference type="PANTHER" id="PTHR10046">
    <property type="entry name" value="ATP DEPENDENT LON PROTEASE FAMILY MEMBER"/>
    <property type="match status" value="1"/>
</dbReference>
<dbReference type="Pfam" id="PF05362">
    <property type="entry name" value="Lon_C"/>
    <property type="match status" value="1"/>
</dbReference>
<dbReference type="GO" id="GO:0004176">
    <property type="term" value="F:ATP-dependent peptidase activity"/>
    <property type="evidence" value="ECO:0007669"/>
    <property type="project" value="UniProtKB-UniRule"/>
</dbReference>
<dbReference type="GO" id="GO:0005524">
    <property type="term" value="F:ATP binding"/>
    <property type="evidence" value="ECO:0007669"/>
    <property type="project" value="InterPro"/>
</dbReference>
<dbReference type="AlphaFoldDB" id="A0A949T1C5"/>
<dbReference type="Proteomes" id="UP001196379">
    <property type="component" value="Unassembled WGS sequence"/>
</dbReference>
<comment type="catalytic activity">
    <reaction evidence="2">
        <text>Hydrolysis of proteins in presence of ATP.</text>
        <dbReference type="EC" id="3.4.21.53"/>
    </reaction>
</comment>
<evidence type="ECO:0000256" key="2">
    <source>
        <dbReference type="PROSITE-ProRule" id="PRU01122"/>
    </source>
</evidence>
<dbReference type="SUPFAM" id="SSF54211">
    <property type="entry name" value="Ribosomal protein S5 domain 2-like"/>
    <property type="match status" value="1"/>
</dbReference>
<proteinExistence type="inferred from homology"/>
<keyword evidence="1 2" id="KW-0645">Protease</keyword>
<protein>
    <recommendedName>
        <fullName evidence="2">endopeptidase La</fullName>
        <ecNumber evidence="2">3.4.21.53</ecNumber>
    </recommendedName>
</protein>
<dbReference type="EMBL" id="JABUMC010000017">
    <property type="protein sequence ID" value="MBV6547188.1"/>
    <property type="molecule type" value="Genomic_DNA"/>
</dbReference>
<organism evidence="5 6">
    <name type="scientific">Ursidibacter maritimus</name>
    <dbReference type="NCBI Taxonomy" id="1331689"/>
    <lineage>
        <taxon>Bacteria</taxon>
        <taxon>Pseudomonadati</taxon>
        <taxon>Pseudomonadota</taxon>
        <taxon>Gammaproteobacteria</taxon>
        <taxon>Pasteurellales</taxon>
        <taxon>Pasteurellaceae</taxon>
        <taxon>Ursidibacter</taxon>
    </lineage>
</organism>
<sequence>MQFSPIKWQSLNIEYSFSDKYSPISFFDFQKNAQNAIQQFGLADTGSCLILKTETLPEFLTEINSFLVKQHIQATIKNEFNRNSLFGYYFYLEKENRIENIEGILQTLENDVLLLNINTLLLDLTQWDKLKQALLFKHYEPCMVNAVPKAQPTIQAEFKLILVGSRDDIATLYAYDDSLYQFCQYAEIESYLAVSEPIQIEQWGNYVQTFTQKLLNKSFSHKALNQLLRHYIRESENQKLISISPTLLKKHILAIATFYPNQNEFADIQDYLTTLEQQSAVLNQYVLQDILDNQLYIETEDEVVGQINALSVVEFDGVPYAFGEPLRISCNIQYGDGEIQDIERKVELGGNIHSKGIMIAESCLANLLEFPTQLPFSASLAFEQSYGEVDGDSSSLAIFCVLISALTKLPLPQSFAVTGAIDQFGNVLSVGGVNQKIEGFFNICQARELTGKQGVIIPSVCLSHLSLKPEVLSAIREKRFHIWTVENVSEAIQILLQHAFYDEDLPEESEQSSIYALVHQQIENNQSEGTSGSTLQKLCKLFFKAR</sequence>
<dbReference type="PRINTS" id="PR00830">
    <property type="entry name" value="ENDOLAPTASE"/>
</dbReference>
<dbReference type="Gene3D" id="3.40.50.300">
    <property type="entry name" value="P-loop containing nucleotide triphosphate hydrolases"/>
    <property type="match status" value="1"/>
</dbReference>
<comment type="caution">
    <text evidence="5">The sequence shown here is derived from an EMBL/GenBank/DDBJ whole genome shotgun (WGS) entry which is preliminary data.</text>
</comment>
<dbReference type="Gene3D" id="3.30.230.10">
    <property type="match status" value="1"/>
</dbReference>
<dbReference type="GO" id="GO:0030163">
    <property type="term" value="P:protein catabolic process"/>
    <property type="evidence" value="ECO:0007669"/>
    <property type="project" value="InterPro"/>
</dbReference>
<keyword evidence="2" id="KW-0720">Serine protease</keyword>
<reference evidence="5 7" key="1">
    <citation type="journal article" date="2021" name="Mol. Ecol.">
        <title>Polar bear-adapted Ursidibacter maritimus are remarkably conserved after generations in captivity.</title>
        <authorList>
            <person name="Espinosa-Gongora C."/>
            <person name="Hansen M.J."/>
            <person name="Bertelsen M.F."/>
            <person name="Bojesen A.M."/>
        </authorList>
    </citation>
    <scope>NUCLEOTIDE SEQUENCE</scope>
    <source>
        <strain evidence="5">Pb43105x</strain>
        <strain evidence="4 7">Pb43106</strain>
    </source>
</reference>
<dbReference type="EC" id="3.4.21.53" evidence="2"/>
<dbReference type="InterPro" id="IPR020568">
    <property type="entry name" value="Ribosomal_Su5_D2-typ_SF"/>
</dbReference>
<dbReference type="InterPro" id="IPR027417">
    <property type="entry name" value="P-loop_NTPase"/>
</dbReference>
<dbReference type="Pfam" id="PF13654">
    <property type="entry name" value="AAA_32"/>
    <property type="match status" value="1"/>
</dbReference>
<comment type="similarity">
    <text evidence="2">Belongs to the peptidase S16 family.</text>
</comment>
<dbReference type="RefSeq" id="WP_157402353.1">
    <property type="nucleotide sequence ID" value="NZ_JABULY010000002.1"/>
</dbReference>
<name>A0A949T1C5_9PAST</name>
<keyword evidence="7" id="KW-1185">Reference proteome</keyword>
<evidence type="ECO:0000259" key="3">
    <source>
        <dbReference type="PROSITE" id="PS51786"/>
    </source>
</evidence>
<feature type="active site" evidence="2">
    <location>
        <position position="393"/>
    </location>
</feature>
<dbReference type="InterPro" id="IPR041699">
    <property type="entry name" value="AAA_32"/>
</dbReference>
<dbReference type="GeneID" id="65548140"/>
<accession>A0A949T1C5</accession>
<feature type="active site" evidence="2">
    <location>
        <position position="436"/>
    </location>
</feature>
<evidence type="ECO:0000313" key="4">
    <source>
        <dbReference type="EMBL" id="MBV6531629.1"/>
    </source>
</evidence>
<evidence type="ECO:0000313" key="7">
    <source>
        <dbReference type="Proteomes" id="UP001196379"/>
    </source>
</evidence>
<feature type="domain" description="Lon proteolytic" evidence="3">
    <location>
        <begin position="301"/>
        <end position="498"/>
    </location>
</feature>
<dbReference type="Proteomes" id="UP000732858">
    <property type="component" value="Unassembled WGS sequence"/>
</dbReference>
<dbReference type="OrthoDB" id="9758568at2"/>
<evidence type="ECO:0000313" key="6">
    <source>
        <dbReference type="Proteomes" id="UP000732858"/>
    </source>
</evidence>
<dbReference type="InterPro" id="IPR014721">
    <property type="entry name" value="Ribsml_uS5_D2-typ_fold_subgr"/>
</dbReference>
<dbReference type="GO" id="GO:0006508">
    <property type="term" value="P:proteolysis"/>
    <property type="evidence" value="ECO:0007669"/>
    <property type="project" value="UniProtKB-KW"/>
</dbReference>
<dbReference type="InterPro" id="IPR008269">
    <property type="entry name" value="Lon_proteolytic"/>
</dbReference>